<dbReference type="Proteomes" id="UP000316388">
    <property type="component" value="Unassembled WGS sequence"/>
</dbReference>
<feature type="compositionally biased region" description="Low complexity" evidence="11">
    <location>
        <begin position="11"/>
        <end position="23"/>
    </location>
</feature>
<keyword evidence="3 9" id="KW-0813">Transport</keyword>
<dbReference type="Gene3D" id="1.10.287.470">
    <property type="entry name" value="Helix hairpin bin"/>
    <property type="match status" value="2"/>
</dbReference>
<evidence type="ECO:0000259" key="13">
    <source>
        <dbReference type="Pfam" id="PF26002"/>
    </source>
</evidence>
<evidence type="ECO:0000256" key="3">
    <source>
        <dbReference type="ARBA" id="ARBA00022448"/>
    </source>
</evidence>
<dbReference type="PANTHER" id="PTHR30386:SF17">
    <property type="entry name" value="ALKALINE PROTEASE SECRETION PROTEIN APRE"/>
    <property type="match status" value="1"/>
</dbReference>
<keyword evidence="8 9" id="KW-0472">Membrane</keyword>
<dbReference type="PANTHER" id="PTHR30386">
    <property type="entry name" value="MEMBRANE FUSION SUBUNIT OF EMRAB-TOLC MULTIDRUG EFFLUX PUMP"/>
    <property type="match status" value="1"/>
</dbReference>
<gene>
    <name evidence="14" type="primary">prsE_1</name>
    <name evidence="14" type="ORF">Tfont_02314</name>
</gene>
<dbReference type="InterPro" id="IPR058781">
    <property type="entry name" value="HH_AprE-like"/>
</dbReference>
<feature type="coiled-coil region" evidence="10">
    <location>
        <begin position="228"/>
        <end position="269"/>
    </location>
</feature>
<name>A0A554XHN0_9BURK</name>
<evidence type="ECO:0000256" key="10">
    <source>
        <dbReference type="SAM" id="Coils"/>
    </source>
</evidence>
<feature type="domain" description="AprE-like long alpha-helical hairpin" evidence="12">
    <location>
        <begin position="108"/>
        <end position="297"/>
    </location>
</feature>
<dbReference type="AlphaFoldDB" id="A0A554XHN0"/>
<keyword evidence="7 9" id="KW-1133">Transmembrane helix</keyword>
<comment type="caution">
    <text evidence="14">The sequence shown here is derived from an EMBL/GenBank/DDBJ whole genome shotgun (WGS) entry which is preliminary data.</text>
</comment>
<dbReference type="InterPro" id="IPR010129">
    <property type="entry name" value="T1SS_HlyD"/>
</dbReference>
<evidence type="ECO:0000256" key="11">
    <source>
        <dbReference type="SAM" id="MobiDB-lite"/>
    </source>
</evidence>
<dbReference type="SUPFAM" id="SSF111369">
    <property type="entry name" value="HlyD-like secretion proteins"/>
    <property type="match status" value="2"/>
</dbReference>
<evidence type="ECO:0000256" key="4">
    <source>
        <dbReference type="ARBA" id="ARBA00022475"/>
    </source>
</evidence>
<organism evidence="14 15">
    <name type="scientific">Tepidimonas fonticaldi</name>
    <dbReference type="NCBI Taxonomy" id="1101373"/>
    <lineage>
        <taxon>Bacteria</taxon>
        <taxon>Pseudomonadati</taxon>
        <taxon>Pseudomonadota</taxon>
        <taxon>Betaproteobacteria</taxon>
        <taxon>Burkholderiales</taxon>
        <taxon>Tepidimonas</taxon>
    </lineage>
</organism>
<evidence type="ECO:0000256" key="6">
    <source>
        <dbReference type="ARBA" id="ARBA00022692"/>
    </source>
</evidence>
<keyword evidence="5 9" id="KW-0997">Cell inner membrane</keyword>
<keyword evidence="6 9" id="KW-0812">Transmembrane</keyword>
<proteinExistence type="inferred from homology"/>
<dbReference type="GO" id="GO:0015031">
    <property type="term" value="P:protein transport"/>
    <property type="evidence" value="ECO:0007669"/>
    <property type="project" value="InterPro"/>
</dbReference>
<dbReference type="Gene3D" id="2.40.30.170">
    <property type="match status" value="1"/>
</dbReference>
<evidence type="ECO:0000256" key="2">
    <source>
        <dbReference type="ARBA" id="ARBA00009477"/>
    </source>
</evidence>
<accession>A0A554XHN0</accession>
<feature type="domain" description="AprE-like beta-barrel" evidence="13">
    <location>
        <begin position="340"/>
        <end position="429"/>
    </location>
</feature>
<evidence type="ECO:0000259" key="12">
    <source>
        <dbReference type="Pfam" id="PF25994"/>
    </source>
</evidence>
<protein>
    <recommendedName>
        <fullName evidence="9">Membrane fusion protein (MFP) family protein</fullName>
    </recommendedName>
</protein>
<feature type="region of interest" description="Disordered" evidence="11">
    <location>
        <begin position="1"/>
        <end position="23"/>
    </location>
</feature>
<dbReference type="NCBIfam" id="TIGR01843">
    <property type="entry name" value="type_I_hlyD"/>
    <property type="match status" value="1"/>
</dbReference>
<dbReference type="InterPro" id="IPR058982">
    <property type="entry name" value="Beta-barrel_AprE"/>
</dbReference>
<dbReference type="PRINTS" id="PR01490">
    <property type="entry name" value="RTXTOXIND"/>
</dbReference>
<keyword evidence="10" id="KW-0175">Coiled coil</keyword>
<feature type="transmembrane region" description="Helical" evidence="9">
    <location>
        <begin position="35"/>
        <end position="53"/>
    </location>
</feature>
<dbReference type="Pfam" id="PF26002">
    <property type="entry name" value="Beta-barrel_AprE"/>
    <property type="match status" value="1"/>
</dbReference>
<dbReference type="Gene3D" id="2.40.50.100">
    <property type="match status" value="2"/>
</dbReference>
<evidence type="ECO:0000256" key="7">
    <source>
        <dbReference type="ARBA" id="ARBA00022989"/>
    </source>
</evidence>
<dbReference type="Pfam" id="PF25994">
    <property type="entry name" value="HH_AprE"/>
    <property type="match status" value="1"/>
</dbReference>
<evidence type="ECO:0000256" key="1">
    <source>
        <dbReference type="ARBA" id="ARBA00004377"/>
    </source>
</evidence>
<evidence type="ECO:0000256" key="8">
    <source>
        <dbReference type="ARBA" id="ARBA00023136"/>
    </source>
</evidence>
<reference evidence="14 15" key="1">
    <citation type="submission" date="2019-07" db="EMBL/GenBank/DDBJ databases">
        <title>Tepidimonas fonticaldi AT-A2 draft genome.</title>
        <authorList>
            <person name="Da Costa M.S."/>
            <person name="Froufe H.J.C."/>
            <person name="Egas C."/>
            <person name="Albuquerque L."/>
        </authorList>
    </citation>
    <scope>NUCLEOTIDE SEQUENCE [LARGE SCALE GENOMIC DNA]</scope>
    <source>
        <strain evidence="14 15">AT-A2</strain>
    </source>
</reference>
<keyword evidence="4 9" id="KW-1003">Cell membrane</keyword>
<comment type="similarity">
    <text evidence="2 9">Belongs to the membrane fusion protein (MFP) (TC 8.A.1) family.</text>
</comment>
<dbReference type="InterPro" id="IPR050739">
    <property type="entry name" value="MFP"/>
</dbReference>
<feature type="coiled-coil region" evidence="10">
    <location>
        <begin position="162"/>
        <end position="189"/>
    </location>
</feature>
<evidence type="ECO:0000313" key="14">
    <source>
        <dbReference type="EMBL" id="TSE35340.1"/>
    </source>
</evidence>
<dbReference type="EMBL" id="VJOO01000027">
    <property type="protein sequence ID" value="TSE35340.1"/>
    <property type="molecule type" value="Genomic_DNA"/>
</dbReference>
<sequence length="452" mass="49634">MNHPVPASQIPDEASLPAPALDAPSVRPPSRAARWGAWVMALGFGGFLLWAALAPLDEGVPAHGAVAIDTKRKAVQHLSGGIVREVHVREGDLVREGQLLFVLDDAVAKANFETVRQRYLGLRAMQGRLLAERVGAASIDWHPDLRAEQGDPWIEAQMLAQQQLLQSRRAALQAELQAIEEAIQGQQALLRAYEGVLPARRQQLALLQEDLRNLSGLVEEGYAPRVRQNDLQRQVAELQASLTELQGNIQRAQRTMAELRQRAVARQQDFRKAVEDELSRVTLEAQADQQRYQAARAELQRTRITAPAQGQVVGLAVQTVGAVIQPGQKLLDIVPEDEPLLLEARLEPHLIDKVRAGLKTDVRFSAFSHSPQLVVEGEVASVSQDLLTDPHTGAGFYLLRVALTPQGMAALGQRRLQPGMPADIIIKTGERSLLTYLMGPLVRRVAASLKEE</sequence>
<dbReference type="GO" id="GO:0005886">
    <property type="term" value="C:plasma membrane"/>
    <property type="evidence" value="ECO:0007669"/>
    <property type="project" value="UniProtKB-SubCell"/>
</dbReference>
<evidence type="ECO:0000256" key="9">
    <source>
        <dbReference type="RuleBase" id="RU365093"/>
    </source>
</evidence>
<comment type="subcellular location">
    <subcellularLocation>
        <location evidence="1 9">Cell inner membrane</location>
        <topology evidence="1 9">Single-pass membrane protein</topology>
    </subcellularLocation>
</comment>
<evidence type="ECO:0000313" key="15">
    <source>
        <dbReference type="Proteomes" id="UP000316388"/>
    </source>
</evidence>
<evidence type="ECO:0000256" key="5">
    <source>
        <dbReference type="ARBA" id="ARBA00022519"/>
    </source>
</evidence>